<evidence type="ECO:0000313" key="1">
    <source>
        <dbReference type="EMBL" id="CAH1101775.1"/>
    </source>
</evidence>
<name>A0A9P0CLN0_9CUCU</name>
<accession>A0A9P0CLN0</accession>
<keyword evidence="2" id="KW-1185">Reference proteome</keyword>
<proteinExistence type="predicted"/>
<evidence type="ECO:0000313" key="2">
    <source>
        <dbReference type="Proteomes" id="UP001153636"/>
    </source>
</evidence>
<sequence>MKFTKKRKPAIDKDINKEKRDIIIILKEGEEPDRRLLQKPTESNAQLATMLEEGQLKTGKMVCSKTSSVLITDDHETNDNMDRYTYLIMTESGGETNKDRDYLTGNIKKAMRALKKVKRNTMVCTMDKQVNEMRTRKLLEYICRKEDMDLSLYMSKIRRQSTIYTQEETRRNRGKHLRRYYEKHGKGCKYRGYTNRQSG</sequence>
<gene>
    <name evidence="1" type="ORF">PSYICH_LOCUS3188</name>
</gene>
<dbReference type="Proteomes" id="UP001153636">
    <property type="component" value="Chromosome 12"/>
</dbReference>
<reference evidence="1" key="1">
    <citation type="submission" date="2022-01" db="EMBL/GenBank/DDBJ databases">
        <authorList>
            <person name="King R."/>
        </authorList>
    </citation>
    <scope>NUCLEOTIDE SEQUENCE</scope>
</reference>
<protein>
    <submittedName>
        <fullName evidence="1">Uncharacterized protein</fullName>
    </submittedName>
</protein>
<dbReference type="EMBL" id="OV651824">
    <property type="protein sequence ID" value="CAH1101775.1"/>
    <property type="molecule type" value="Genomic_DNA"/>
</dbReference>
<organism evidence="1 2">
    <name type="scientific">Psylliodes chrysocephalus</name>
    <dbReference type="NCBI Taxonomy" id="3402493"/>
    <lineage>
        <taxon>Eukaryota</taxon>
        <taxon>Metazoa</taxon>
        <taxon>Ecdysozoa</taxon>
        <taxon>Arthropoda</taxon>
        <taxon>Hexapoda</taxon>
        <taxon>Insecta</taxon>
        <taxon>Pterygota</taxon>
        <taxon>Neoptera</taxon>
        <taxon>Endopterygota</taxon>
        <taxon>Coleoptera</taxon>
        <taxon>Polyphaga</taxon>
        <taxon>Cucujiformia</taxon>
        <taxon>Chrysomeloidea</taxon>
        <taxon>Chrysomelidae</taxon>
        <taxon>Galerucinae</taxon>
        <taxon>Alticini</taxon>
        <taxon>Psylliodes</taxon>
    </lineage>
</organism>
<dbReference type="AlphaFoldDB" id="A0A9P0CLN0"/>